<evidence type="ECO:0000313" key="1">
    <source>
        <dbReference type="EMBL" id="MED6291873.1"/>
    </source>
</evidence>
<evidence type="ECO:0000313" key="2">
    <source>
        <dbReference type="Proteomes" id="UP001352852"/>
    </source>
</evidence>
<reference evidence="1 2" key="1">
    <citation type="submission" date="2021-06" db="EMBL/GenBank/DDBJ databases">
        <authorList>
            <person name="Palmer J.M."/>
        </authorList>
    </citation>
    <scope>NUCLEOTIDE SEQUENCE [LARGE SCALE GENOMIC DNA]</scope>
    <source>
        <strain evidence="1 2">CL_MEX2019</strain>
        <tissue evidence="1">Muscle</tissue>
    </source>
</reference>
<dbReference type="Proteomes" id="UP001352852">
    <property type="component" value="Unassembled WGS sequence"/>
</dbReference>
<gene>
    <name evidence="1" type="ORF">CHARACLAT_028066</name>
</gene>
<comment type="caution">
    <text evidence="1">The sequence shown here is derived from an EMBL/GenBank/DDBJ whole genome shotgun (WGS) entry which is preliminary data.</text>
</comment>
<protein>
    <submittedName>
        <fullName evidence="1">Uncharacterized protein</fullName>
    </submittedName>
</protein>
<accession>A0ABU7EXE1</accession>
<sequence length="101" mass="11575">MDKRKAGSSTLQRQKVYNKHALVCHKDSSHFERFALSCDLNGFLPWLIICAIDNVVTDVQIDWSRTSLYCPTGRQHLSTQVKCFRCNPHLQASPSSHHLNH</sequence>
<name>A0ABU7EXE1_9TELE</name>
<proteinExistence type="predicted"/>
<organism evidence="1 2">
    <name type="scientific">Characodon lateralis</name>
    <dbReference type="NCBI Taxonomy" id="208331"/>
    <lineage>
        <taxon>Eukaryota</taxon>
        <taxon>Metazoa</taxon>
        <taxon>Chordata</taxon>
        <taxon>Craniata</taxon>
        <taxon>Vertebrata</taxon>
        <taxon>Euteleostomi</taxon>
        <taxon>Actinopterygii</taxon>
        <taxon>Neopterygii</taxon>
        <taxon>Teleostei</taxon>
        <taxon>Neoteleostei</taxon>
        <taxon>Acanthomorphata</taxon>
        <taxon>Ovalentaria</taxon>
        <taxon>Atherinomorphae</taxon>
        <taxon>Cyprinodontiformes</taxon>
        <taxon>Goodeidae</taxon>
        <taxon>Characodon</taxon>
    </lineage>
</organism>
<dbReference type="EMBL" id="JAHUTJ010069248">
    <property type="protein sequence ID" value="MED6291873.1"/>
    <property type="molecule type" value="Genomic_DNA"/>
</dbReference>
<keyword evidence="2" id="KW-1185">Reference proteome</keyword>